<accession>A0ACB7ZF15</accession>
<gene>
    <name evidence="1" type="ORF">Vadar_030236</name>
</gene>
<reference evidence="1 2" key="1">
    <citation type="journal article" date="2021" name="Hortic Res">
        <title>High-quality reference genome and annotation aids understanding of berry development for evergreen blueberry (Vaccinium darrowii).</title>
        <authorList>
            <person name="Yu J."/>
            <person name="Hulse-Kemp A.M."/>
            <person name="Babiker E."/>
            <person name="Staton M."/>
        </authorList>
    </citation>
    <scope>NUCLEOTIDE SEQUENCE [LARGE SCALE GENOMIC DNA]</scope>
    <source>
        <strain evidence="2">cv. NJ 8807/NJ 8810</strain>
        <tissue evidence="1">Young leaf</tissue>
    </source>
</reference>
<evidence type="ECO:0000313" key="1">
    <source>
        <dbReference type="EMBL" id="KAH7864503.1"/>
    </source>
</evidence>
<dbReference type="EMBL" id="CM037162">
    <property type="protein sequence ID" value="KAH7864503.1"/>
    <property type="molecule type" value="Genomic_DNA"/>
</dbReference>
<organism evidence="1 2">
    <name type="scientific">Vaccinium darrowii</name>
    <dbReference type="NCBI Taxonomy" id="229202"/>
    <lineage>
        <taxon>Eukaryota</taxon>
        <taxon>Viridiplantae</taxon>
        <taxon>Streptophyta</taxon>
        <taxon>Embryophyta</taxon>
        <taxon>Tracheophyta</taxon>
        <taxon>Spermatophyta</taxon>
        <taxon>Magnoliopsida</taxon>
        <taxon>eudicotyledons</taxon>
        <taxon>Gunneridae</taxon>
        <taxon>Pentapetalae</taxon>
        <taxon>asterids</taxon>
        <taxon>Ericales</taxon>
        <taxon>Ericaceae</taxon>
        <taxon>Vaccinioideae</taxon>
        <taxon>Vaccinieae</taxon>
        <taxon>Vaccinium</taxon>
    </lineage>
</organism>
<sequence length="200" mass="22515">MIENASKTTFEPRSHMKGFHEFVKESLAFAGTTQTQLYEKGRRLMEKYEKNARGENPGVFAKSHGGKLFESSKKIWENNDGGKRLGNESVWKRGQRGSVGLCKEGEKRMGKEGEKRMGVDTGFVISAGGFCESVSGWSLDEVAVKIVKDGLELISKSKKGELEGKWEQLRVDEIDHYLKKLDLIREQMMLVLEAMKSYGA</sequence>
<keyword evidence="2" id="KW-1185">Reference proteome</keyword>
<comment type="caution">
    <text evidence="1">The sequence shown here is derived from an EMBL/GenBank/DDBJ whole genome shotgun (WGS) entry which is preliminary data.</text>
</comment>
<proteinExistence type="predicted"/>
<protein>
    <submittedName>
        <fullName evidence="1">Uncharacterized protein</fullName>
    </submittedName>
</protein>
<evidence type="ECO:0000313" key="2">
    <source>
        <dbReference type="Proteomes" id="UP000828048"/>
    </source>
</evidence>
<dbReference type="Proteomes" id="UP000828048">
    <property type="component" value="Chromosome 12"/>
</dbReference>
<name>A0ACB7ZF15_9ERIC</name>